<feature type="domain" description="AttH" evidence="1">
    <location>
        <begin position="66"/>
        <end position="172"/>
    </location>
</feature>
<organism evidence="2 3">
    <name type="scientific">Streptomyces griseoruber</name>
    <dbReference type="NCBI Taxonomy" id="1943"/>
    <lineage>
        <taxon>Bacteria</taxon>
        <taxon>Bacillati</taxon>
        <taxon>Actinomycetota</taxon>
        <taxon>Actinomycetes</taxon>
        <taxon>Kitasatosporales</taxon>
        <taxon>Streptomycetaceae</taxon>
        <taxon>Streptomyces</taxon>
    </lineage>
</organism>
<dbReference type="Gene3D" id="2.40.370.10">
    <property type="entry name" value="AttH-like domain"/>
    <property type="match status" value="1"/>
</dbReference>
<dbReference type="InterPro" id="IPR010791">
    <property type="entry name" value="AttH_dom"/>
</dbReference>
<dbReference type="SUPFAM" id="SSF159245">
    <property type="entry name" value="AttH-like"/>
    <property type="match status" value="1"/>
</dbReference>
<dbReference type="RefSeq" id="WP_055633598.1">
    <property type="nucleotide sequence ID" value="NZ_KQ948771.1"/>
</dbReference>
<proteinExistence type="predicted"/>
<dbReference type="Proteomes" id="UP000052982">
    <property type="component" value="Unassembled WGS sequence"/>
</dbReference>
<protein>
    <recommendedName>
        <fullName evidence="1">AttH domain-containing protein</fullName>
    </recommendedName>
</protein>
<dbReference type="EMBL" id="LMWW01000036">
    <property type="protein sequence ID" value="KUN81322.1"/>
    <property type="molecule type" value="Genomic_DNA"/>
</dbReference>
<dbReference type="STRING" id="1943.AQJ64_23315"/>
<sequence>MTSLHPTLISAADDLAATAPGKNDSWWFASRLRDDDGNIFWAKIHAMDTDGACHGTVALLREADGHAGDKHTVEPLHDVKLSTDQLDVQTSILSLSGDLDELEISGATDSASIRLALRREDPVLFSGGSGVFPFFGGTTGQFALPGLIASGTITIEGVTHRVTGHTWCDRQWLGEVSRPLRFLWLGLDLGRGRYLSVWDTEGDGTSWLTALREDGSHLITSARRTDRDENWILSIPGLDTRLEITPRRLDGTQGAKSHVCYVTGTFEGHEITGHGYADVVGR</sequence>
<gene>
    <name evidence="2" type="ORF">AQJ64_23315</name>
</gene>
<dbReference type="Pfam" id="PF07143">
    <property type="entry name" value="CrtC"/>
    <property type="match status" value="1"/>
</dbReference>
<reference evidence="2 3" key="1">
    <citation type="submission" date="2015-10" db="EMBL/GenBank/DDBJ databases">
        <title>Draft genome sequence of Streptomyces griseoruber DSM 40281, type strain for the species Streptomyces griseoruber.</title>
        <authorList>
            <person name="Ruckert C."/>
            <person name="Winkler A."/>
            <person name="Kalinowski J."/>
            <person name="Kampfer P."/>
            <person name="Glaeser S."/>
        </authorList>
    </citation>
    <scope>NUCLEOTIDE SEQUENCE [LARGE SCALE GENOMIC DNA]</scope>
    <source>
        <strain evidence="2 3">DSM 40281</strain>
    </source>
</reference>
<keyword evidence="3" id="KW-1185">Reference proteome</keyword>
<comment type="caution">
    <text evidence="2">The sequence shown here is derived from an EMBL/GenBank/DDBJ whole genome shotgun (WGS) entry which is preliminary data.</text>
</comment>
<name>A0A101SWB3_9ACTN</name>
<evidence type="ECO:0000259" key="1">
    <source>
        <dbReference type="Pfam" id="PF07143"/>
    </source>
</evidence>
<evidence type="ECO:0000313" key="2">
    <source>
        <dbReference type="EMBL" id="KUN81322.1"/>
    </source>
</evidence>
<evidence type="ECO:0000313" key="3">
    <source>
        <dbReference type="Proteomes" id="UP000052982"/>
    </source>
</evidence>
<dbReference type="AlphaFoldDB" id="A0A101SWB3"/>
<dbReference type="InterPro" id="IPR023374">
    <property type="entry name" value="AttH-like_dom_sf"/>
</dbReference>
<dbReference type="OrthoDB" id="9770826at2"/>
<accession>A0A101SWB3</accession>